<evidence type="ECO:0000259" key="2">
    <source>
        <dbReference type="Pfam" id="PF00149"/>
    </source>
</evidence>
<evidence type="ECO:0000313" key="3">
    <source>
        <dbReference type="EMBL" id="QIW96840.1"/>
    </source>
</evidence>
<dbReference type="PANTHER" id="PTHR32440:SF0">
    <property type="entry name" value="PHOSPHATASE DCR2-RELATED"/>
    <property type="match status" value="1"/>
</dbReference>
<gene>
    <name evidence="3" type="ORF">AMS68_002358</name>
</gene>
<accession>A0A6H0XQB4</accession>
<keyword evidence="1" id="KW-1133">Transmembrane helix</keyword>
<feature type="transmembrane region" description="Helical" evidence="1">
    <location>
        <begin position="9"/>
        <end position="26"/>
    </location>
</feature>
<dbReference type="PANTHER" id="PTHR32440">
    <property type="entry name" value="PHOSPHATASE DCR2-RELATED-RELATED"/>
    <property type="match status" value="1"/>
</dbReference>
<dbReference type="InterPro" id="IPR004843">
    <property type="entry name" value="Calcineurin-like_PHP"/>
</dbReference>
<dbReference type="EMBL" id="CP051140">
    <property type="protein sequence ID" value="QIW96840.1"/>
    <property type="molecule type" value="Genomic_DNA"/>
</dbReference>
<feature type="domain" description="Calcineurin-like phosphoesterase" evidence="2">
    <location>
        <begin position="217"/>
        <end position="468"/>
    </location>
</feature>
<reference evidence="3 4" key="1">
    <citation type="journal article" date="2016" name="Sci. Rep.">
        <title>Peltaster fructicola genome reveals evolution from an invasive phytopathogen to an ectophytic parasite.</title>
        <authorList>
            <person name="Xu C."/>
            <person name="Chen H."/>
            <person name="Gleason M.L."/>
            <person name="Xu J.R."/>
            <person name="Liu H."/>
            <person name="Zhang R."/>
            <person name="Sun G."/>
        </authorList>
    </citation>
    <scope>NUCLEOTIDE SEQUENCE [LARGE SCALE GENOMIC DNA]</scope>
    <source>
        <strain evidence="3 4">LNHT1506</strain>
    </source>
</reference>
<organism evidence="3 4">
    <name type="scientific">Peltaster fructicola</name>
    <dbReference type="NCBI Taxonomy" id="286661"/>
    <lineage>
        <taxon>Eukaryota</taxon>
        <taxon>Fungi</taxon>
        <taxon>Dikarya</taxon>
        <taxon>Ascomycota</taxon>
        <taxon>Pezizomycotina</taxon>
        <taxon>Dothideomycetes</taxon>
        <taxon>Dothideomycetes incertae sedis</taxon>
        <taxon>Peltaster</taxon>
    </lineage>
</organism>
<evidence type="ECO:0000256" key="1">
    <source>
        <dbReference type="SAM" id="Phobius"/>
    </source>
</evidence>
<proteinExistence type="predicted"/>
<dbReference type="GO" id="GO:0005737">
    <property type="term" value="C:cytoplasm"/>
    <property type="evidence" value="ECO:0007669"/>
    <property type="project" value="TreeGrafter"/>
</dbReference>
<dbReference type="CDD" id="cd07383">
    <property type="entry name" value="MPP_Dcr2"/>
    <property type="match status" value="1"/>
</dbReference>
<dbReference type="Pfam" id="PF00149">
    <property type="entry name" value="Metallophos"/>
    <property type="match status" value="1"/>
</dbReference>
<evidence type="ECO:0000313" key="4">
    <source>
        <dbReference type="Proteomes" id="UP000503462"/>
    </source>
</evidence>
<keyword evidence="4" id="KW-1185">Reference proteome</keyword>
<dbReference type="InterPro" id="IPR029052">
    <property type="entry name" value="Metallo-depent_PP-like"/>
</dbReference>
<dbReference type="OrthoDB" id="783096at2759"/>
<dbReference type="AlphaFoldDB" id="A0A6H0XQB4"/>
<dbReference type="Proteomes" id="UP000503462">
    <property type="component" value="Chromosome 2"/>
</dbReference>
<keyword evidence="1" id="KW-0472">Membrane</keyword>
<dbReference type="GO" id="GO:0004721">
    <property type="term" value="F:phosphoprotein phosphatase activity"/>
    <property type="evidence" value="ECO:0007669"/>
    <property type="project" value="TreeGrafter"/>
</dbReference>
<sequence>MTRLITRSLAQFGILIAAIFILIWIADSRYRVLPEKIHNSLPLHYVGTVITDITIKECSSLNPLSTCRLDPDQWHRVEKDLYLNLGWTRSSWLHIQRKKEEELTVKDKIIIDLRVSKVDPGIGEKGHESEKWESRPGGIWVLRGNRRADSDPNRAITGVDVLFGADAVEPRQGWTLATTPLLIDTDPRLHPVRITTRHGHHAAARPSPPRVTKDGKFKILQVSDMHLATGVGKCREAIDASGAAIPNCEADIKTLDFVESVLDSEQPDLVVLSGDQVEGPEAPDTQTAILKYAAPLIERSIPYATIFGNHDDEGSKSLSRAAQMSLVETLPFSLSEAGPQTLPGVGNYYVEVLAHSGQHSAITLYLLDSHGLSPDDKKYPGYDWIKPQQIDWFNATAESLKKSHNKYSHIHLDMAFIHIPLPEYAEADLLLAGGKRLESVTAPGFNTHFYDILSAAGVVAVGCGHDHVNDYCALRKTPHLQAREPDAPETHAPAHHGKERLGPWMCYAGGSGFGGYGGYGGFHRRVRVWEIDTNAGRVTTWKRVECCGEDTKKKIDELVIVEGGVVVAPGE</sequence>
<dbReference type="Gene3D" id="3.60.21.10">
    <property type="match status" value="1"/>
</dbReference>
<protein>
    <recommendedName>
        <fullName evidence="2">Calcineurin-like phosphoesterase domain-containing protein</fullName>
    </recommendedName>
</protein>
<name>A0A6H0XQB4_9PEZI</name>
<keyword evidence="1" id="KW-0812">Transmembrane</keyword>
<dbReference type="SUPFAM" id="SSF56300">
    <property type="entry name" value="Metallo-dependent phosphatases"/>
    <property type="match status" value="1"/>
</dbReference>